<comment type="similarity">
    <text evidence="4">Belongs to the Nudix hydrolase family.</text>
</comment>
<evidence type="ECO:0000313" key="8">
    <source>
        <dbReference type="Proteomes" id="UP000443353"/>
    </source>
</evidence>
<evidence type="ECO:0000256" key="5">
    <source>
        <dbReference type="SAM" id="MobiDB-lite"/>
    </source>
</evidence>
<feature type="region of interest" description="Disordered" evidence="5">
    <location>
        <begin position="1"/>
        <end position="39"/>
    </location>
</feature>
<dbReference type="EMBL" id="WSES01000009">
    <property type="protein sequence ID" value="MVW63519.1"/>
    <property type="molecule type" value="Genomic_DNA"/>
</dbReference>
<dbReference type="PANTHER" id="PTHR43046:SF12">
    <property type="entry name" value="GDP-MANNOSE MANNOSYL HYDROLASE"/>
    <property type="match status" value="1"/>
</dbReference>
<proteinExistence type="inferred from homology"/>
<name>A0A7X3G4K6_9BURK</name>
<keyword evidence="3" id="KW-0460">Magnesium</keyword>
<sequence>MDGLGRPERPAAVARGGLRPAPDEAREPGGAGTGAGRRRAHTAVKAVDVSCGTLVVDAGGRLLLGHVTHTPRWDIPKGLQDPGETLLDAAMRELFEETGLAFPAAAFRELGRFDYRRDKVLHLFRVDVGETLPDLAHLACTSMFPHHATGRPTPEMDAFRWATRDEVAALCWPRMAAKLLAIGW</sequence>
<evidence type="ECO:0000259" key="6">
    <source>
        <dbReference type="PROSITE" id="PS51462"/>
    </source>
</evidence>
<protein>
    <submittedName>
        <fullName evidence="7">NUDIX domain-containing protein</fullName>
    </submittedName>
</protein>
<dbReference type="Gene3D" id="3.90.79.10">
    <property type="entry name" value="Nucleoside Triphosphate Pyrophosphohydrolase"/>
    <property type="match status" value="1"/>
</dbReference>
<comment type="caution">
    <text evidence="7">The sequence shown here is derived from an EMBL/GenBank/DDBJ whole genome shotgun (WGS) entry which is preliminary data.</text>
</comment>
<organism evidence="7 8">
    <name type="scientific">Massilia cellulosiltytica</name>
    <dbReference type="NCBI Taxonomy" id="2683234"/>
    <lineage>
        <taxon>Bacteria</taxon>
        <taxon>Pseudomonadati</taxon>
        <taxon>Pseudomonadota</taxon>
        <taxon>Betaproteobacteria</taxon>
        <taxon>Burkholderiales</taxon>
        <taxon>Oxalobacteraceae</taxon>
        <taxon>Telluria group</taxon>
        <taxon>Massilia</taxon>
    </lineage>
</organism>
<dbReference type="PROSITE" id="PS00893">
    <property type="entry name" value="NUDIX_BOX"/>
    <property type="match status" value="1"/>
</dbReference>
<dbReference type="CDD" id="cd02883">
    <property type="entry name" value="NUDIX_Hydrolase"/>
    <property type="match status" value="1"/>
</dbReference>
<evidence type="ECO:0000256" key="2">
    <source>
        <dbReference type="ARBA" id="ARBA00022801"/>
    </source>
</evidence>
<gene>
    <name evidence="7" type="ORF">GPY61_26695</name>
</gene>
<keyword evidence="8" id="KW-1185">Reference proteome</keyword>
<reference evidence="7 8" key="1">
    <citation type="submission" date="2019-12" db="EMBL/GenBank/DDBJ databases">
        <authorList>
            <person name="Li C."/>
            <person name="Zhao J."/>
        </authorList>
    </citation>
    <scope>NUCLEOTIDE SEQUENCE [LARGE SCALE GENOMIC DNA]</scope>
    <source>
        <strain evidence="7 8">NEAU-DD11</strain>
    </source>
</reference>
<comment type="cofactor">
    <cofactor evidence="1">
        <name>Mg(2+)</name>
        <dbReference type="ChEBI" id="CHEBI:18420"/>
    </cofactor>
</comment>
<dbReference type="Proteomes" id="UP000443353">
    <property type="component" value="Unassembled WGS sequence"/>
</dbReference>
<dbReference type="PROSITE" id="PS51462">
    <property type="entry name" value="NUDIX"/>
    <property type="match status" value="1"/>
</dbReference>
<feature type="domain" description="Nudix hydrolase" evidence="6">
    <location>
        <begin position="46"/>
        <end position="184"/>
    </location>
</feature>
<dbReference type="SUPFAM" id="SSF55811">
    <property type="entry name" value="Nudix"/>
    <property type="match status" value="1"/>
</dbReference>
<evidence type="ECO:0000256" key="4">
    <source>
        <dbReference type="RuleBase" id="RU003476"/>
    </source>
</evidence>
<dbReference type="InterPro" id="IPR020084">
    <property type="entry name" value="NUDIX_hydrolase_CS"/>
</dbReference>
<keyword evidence="2 4" id="KW-0378">Hydrolase</keyword>
<dbReference type="PRINTS" id="PR00502">
    <property type="entry name" value="NUDIXFAMILY"/>
</dbReference>
<evidence type="ECO:0000256" key="1">
    <source>
        <dbReference type="ARBA" id="ARBA00001946"/>
    </source>
</evidence>
<dbReference type="AlphaFoldDB" id="A0A7X3G4K6"/>
<evidence type="ECO:0000256" key="3">
    <source>
        <dbReference type="ARBA" id="ARBA00022842"/>
    </source>
</evidence>
<dbReference type="InterPro" id="IPR020476">
    <property type="entry name" value="Nudix_hydrolase"/>
</dbReference>
<evidence type="ECO:0000313" key="7">
    <source>
        <dbReference type="EMBL" id="MVW63519.1"/>
    </source>
</evidence>
<dbReference type="InterPro" id="IPR000086">
    <property type="entry name" value="NUDIX_hydrolase_dom"/>
</dbReference>
<dbReference type="GO" id="GO:0016787">
    <property type="term" value="F:hydrolase activity"/>
    <property type="evidence" value="ECO:0007669"/>
    <property type="project" value="UniProtKB-KW"/>
</dbReference>
<dbReference type="InterPro" id="IPR015797">
    <property type="entry name" value="NUDIX_hydrolase-like_dom_sf"/>
</dbReference>
<accession>A0A7X3G4K6</accession>
<dbReference type="PANTHER" id="PTHR43046">
    <property type="entry name" value="GDP-MANNOSE MANNOSYL HYDROLASE"/>
    <property type="match status" value="1"/>
</dbReference>
<dbReference type="Pfam" id="PF00293">
    <property type="entry name" value="NUDIX"/>
    <property type="match status" value="1"/>
</dbReference>